<feature type="transmembrane region" description="Helical" evidence="7">
    <location>
        <begin position="146"/>
        <end position="167"/>
    </location>
</feature>
<keyword evidence="4 7" id="KW-0812">Transmembrane</keyword>
<organism evidence="10 11">
    <name type="scientific">Catenulispora pinistramenti</name>
    <dbReference type="NCBI Taxonomy" id="2705254"/>
    <lineage>
        <taxon>Bacteria</taxon>
        <taxon>Bacillati</taxon>
        <taxon>Actinomycetota</taxon>
        <taxon>Actinomycetes</taxon>
        <taxon>Catenulisporales</taxon>
        <taxon>Catenulisporaceae</taxon>
        <taxon>Catenulispora</taxon>
    </lineage>
</organism>
<gene>
    <name evidence="10" type="ORF">KGQ19_19880</name>
</gene>
<dbReference type="InterPro" id="IPR051393">
    <property type="entry name" value="ABC_transporter_permease"/>
</dbReference>
<feature type="transmembrane region" description="Helical" evidence="7">
    <location>
        <begin position="45"/>
        <end position="64"/>
    </location>
</feature>
<evidence type="ECO:0000256" key="4">
    <source>
        <dbReference type="ARBA" id="ARBA00022692"/>
    </source>
</evidence>
<feature type="transmembrane region" description="Helical" evidence="7">
    <location>
        <begin position="187"/>
        <end position="206"/>
    </location>
</feature>
<feature type="transmembrane region" description="Helical" evidence="7">
    <location>
        <begin position="308"/>
        <end position="329"/>
    </location>
</feature>
<evidence type="ECO:0000313" key="10">
    <source>
        <dbReference type="EMBL" id="MBS2549129.1"/>
    </source>
</evidence>
<evidence type="ECO:0000256" key="8">
    <source>
        <dbReference type="SAM" id="MobiDB-lite"/>
    </source>
</evidence>
<keyword evidence="2 7" id="KW-0813">Transport</keyword>
<dbReference type="Gene3D" id="1.10.3720.10">
    <property type="entry name" value="MetI-like"/>
    <property type="match status" value="1"/>
</dbReference>
<name>A0ABS5KSY1_9ACTN</name>
<keyword evidence="11" id="KW-1185">Reference proteome</keyword>
<protein>
    <submittedName>
        <fullName evidence="10">Sugar ABC transporter permease</fullName>
    </submittedName>
</protein>
<dbReference type="PANTHER" id="PTHR30193:SF41">
    <property type="entry name" value="DIACETYLCHITOBIOSE UPTAKE SYSTEM PERMEASE PROTEIN NGCF"/>
    <property type="match status" value="1"/>
</dbReference>
<evidence type="ECO:0000256" key="7">
    <source>
        <dbReference type="RuleBase" id="RU363032"/>
    </source>
</evidence>
<dbReference type="PROSITE" id="PS50928">
    <property type="entry name" value="ABC_TM1"/>
    <property type="match status" value="1"/>
</dbReference>
<dbReference type="SUPFAM" id="SSF161098">
    <property type="entry name" value="MetI-like"/>
    <property type="match status" value="1"/>
</dbReference>
<dbReference type="CDD" id="cd06261">
    <property type="entry name" value="TM_PBP2"/>
    <property type="match status" value="1"/>
</dbReference>
<evidence type="ECO:0000259" key="9">
    <source>
        <dbReference type="PROSITE" id="PS50928"/>
    </source>
</evidence>
<comment type="caution">
    <text evidence="10">The sequence shown here is derived from an EMBL/GenBank/DDBJ whole genome shotgun (WGS) entry which is preliminary data.</text>
</comment>
<dbReference type="InterPro" id="IPR035906">
    <property type="entry name" value="MetI-like_sf"/>
</dbReference>
<keyword evidence="3" id="KW-1003">Cell membrane</keyword>
<keyword evidence="5 7" id="KW-1133">Transmembrane helix</keyword>
<evidence type="ECO:0000256" key="5">
    <source>
        <dbReference type="ARBA" id="ARBA00022989"/>
    </source>
</evidence>
<dbReference type="InterPro" id="IPR000515">
    <property type="entry name" value="MetI-like"/>
</dbReference>
<evidence type="ECO:0000256" key="1">
    <source>
        <dbReference type="ARBA" id="ARBA00004651"/>
    </source>
</evidence>
<feature type="compositionally biased region" description="Gly residues" evidence="8">
    <location>
        <begin position="17"/>
        <end position="33"/>
    </location>
</feature>
<evidence type="ECO:0000256" key="2">
    <source>
        <dbReference type="ARBA" id="ARBA00022448"/>
    </source>
</evidence>
<sequence>MAEQVLSRPGRRDPGRARGGSGGRPAAGPDGGPNGRFLRTLRRHLAAHGFLIGAVLCFAMFSWYPMIREIIMSFQQTHRDKITRQPKTTWAGLQNYTRIIHDPTFAQAWKNTVEFSLLALLIGFAVPFVTAIILNELRHARGYLRILVYLPVMLPPASALLLFQYFYDPNYGLFDHLLRMLHLPTSQFVQSSSSALVSVTVASTWMNMGGTTLIYLAALQNIPGELYEAAELDGAGILGRIRHVTIPQTRLILSMMLMLQIVGTMQLFIEPFILTNGGAGPNNSTVSVVNLIYQYAFNLSGSSNYNSASALGVLLMLVLGVFSAGYLWLSRDRD</sequence>
<comment type="subcellular location">
    <subcellularLocation>
        <location evidence="1 7">Cell membrane</location>
        <topology evidence="1 7">Multi-pass membrane protein</topology>
    </subcellularLocation>
</comment>
<evidence type="ECO:0000313" key="11">
    <source>
        <dbReference type="Proteomes" id="UP000730482"/>
    </source>
</evidence>
<evidence type="ECO:0000256" key="6">
    <source>
        <dbReference type="ARBA" id="ARBA00023136"/>
    </source>
</evidence>
<evidence type="ECO:0000256" key="3">
    <source>
        <dbReference type="ARBA" id="ARBA00022475"/>
    </source>
</evidence>
<feature type="transmembrane region" description="Helical" evidence="7">
    <location>
        <begin position="115"/>
        <end position="134"/>
    </location>
</feature>
<dbReference type="EMBL" id="JAAFYZ010000064">
    <property type="protein sequence ID" value="MBS2549129.1"/>
    <property type="molecule type" value="Genomic_DNA"/>
</dbReference>
<dbReference type="PANTHER" id="PTHR30193">
    <property type="entry name" value="ABC TRANSPORTER PERMEASE PROTEIN"/>
    <property type="match status" value="1"/>
</dbReference>
<feature type="region of interest" description="Disordered" evidence="8">
    <location>
        <begin position="1"/>
        <end position="33"/>
    </location>
</feature>
<accession>A0ABS5KSY1</accession>
<dbReference type="Proteomes" id="UP000730482">
    <property type="component" value="Unassembled WGS sequence"/>
</dbReference>
<comment type="similarity">
    <text evidence="7">Belongs to the binding-protein-dependent transport system permease family.</text>
</comment>
<keyword evidence="6 7" id="KW-0472">Membrane</keyword>
<feature type="domain" description="ABC transmembrane type-1" evidence="9">
    <location>
        <begin position="109"/>
        <end position="326"/>
    </location>
</feature>
<dbReference type="Pfam" id="PF00528">
    <property type="entry name" value="BPD_transp_1"/>
    <property type="match status" value="1"/>
</dbReference>
<proteinExistence type="inferred from homology"/>
<reference evidence="10 11" key="1">
    <citation type="submission" date="2020-02" db="EMBL/GenBank/DDBJ databases">
        <title>Acidophilic actinobacteria isolated from forest soil.</title>
        <authorList>
            <person name="Golinska P."/>
        </authorList>
    </citation>
    <scope>NUCLEOTIDE SEQUENCE [LARGE SCALE GENOMIC DNA]</scope>
    <source>
        <strain evidence="10 11">NL8</strain>
    </source>
</reference>
<dbReference type="RefSeq" id="WP_212010695.1">
    <property type="nucleotide sequence ID" value="NZ_JAAFYZ010000064.1"/>
</dbReference>
<feature type="transmembrane region" description="Helical" evidence="7">
    <location>
        <begin position="251"/>
        <end position="269"/>
    </location>
</feature>